<comment type="caution">
    <text evidence="2">The sequence shown here is derived from an EMBL/GenBank/DDBJ whole genome shotgun (WGS) entry which is preliminary data.</text>
</comment>
<dbReference type="GeneID" id="301681712"/>
<organism evidence="2 3">
    <name type="scientific">Limnospira platensis NIES-46</name>
    <dbReference type="NCBI Taxonomy" id="1236695"/>
    <lineage>
        <taxon>Bacteria</taxon>
        <taxon>Bacillati</taxon>
        <taxon>Cyanobacteriota</taxon>
        <taxon>Cyanophyceae</taxon>
        <taxon>Oscillatoriophycideae</taxon>
        <taxon>Oscillatoriales</taxon>
        <taxon>Sirenicapillariaceae</taxon>
        <taxon>Limnospira</taxon>
    </lineage>
</organism>
<reference evidence="2 3" key="1">
    <citation type="journal article" date="2019" name="J Genomics">
        <title>The Draft Genome of a Hydrogen-producing Cyanobacterium, Arthrospira platensis NIES-46.</title>
        <authorList>
            <person name="Suzuki S."/>
            <person name="Yamaguchi H."/>
            <person name="Kawachi M."/>
        </authorList>
    </citation>
    <scope>NUCLEOTIDE SEQUENCE [LARGE SCALE GENOMIC DNA]</scope>
    <source>
        <strain evidence="2 3">NIES-46</strain>
    </source>
</reference>
<evidence type="ECO:0000313" key="2">
    <source>
        <dbReference type="EMBL" id="GCE92741.1"/>
    </source>
</evidence>
<evidence type="ECO:0000259" key="1">
    <source>
        <dbReference type="Pfam" id="PF05685"/>
    </source>
</evidence>
<dbReference type="CDD" id="cd06260">
    <property type="entry name" value="DUF820-like"/>
    <property type="match status" value="1"/>
</dbReference>
<dbReference type="PANTHER" id="PTHR35400:SF1">
    <property type="entry name" value="SLR1083 PROTEIN"/>
    <property type="match status" value="1"/>
</dbReference>
<sequence>MPTTPLKRHLQWSIEDYHQIVNTGILAQRRVELAGEILEMAPESADHTYSWGSLVTRLSQMLGDRALVRPPAPITLSQSEPEPDIAIVTGTWERYIDRHPSADDIFWLIEISRPTLAFDRTVKAPLYAAEGIAEYWIINLKERQLERDRQPSPTHYRDRQVLNGGAIAPLAFPDCILEVRSLFP</sequence>
<dbReference type="EMBL" id="BIMW01000035">
    <property type="protein sequence ID" value="GCE92741.1"/>
    <property type="molecule type" value="Genomic_DNA"/>
</dbReference>
<keyword evidence="3" id="KW-1185">Reference proteome</keyword>
<dbReference type="SUPFAM" id="SSF52980">
    <property type="entry name" value="Restriction endonuclease-like"/>
    <property type="match status" value="1"/>
</dbReference>
<dbReference type="InterPro" id="IPR012296">
    <property type="entry name" value="Nuclease_put_TT1808"/>
</dbReference>
<dbReference type="InterPro" id="IPR008538">
    <property type="entry name" value="Uma2"/>
</dbReference>
<dbReference type="Proteomes" id="UP000326169">
    <property type="component" value="Unassembled WGS sequence"/>
</dbReference>
<proteinExistence type="predicted"/>
<name>A0A5M3T4G0_LIMPL</name>
<dbReference type="InterPro" id="IPR011335">
    <property type="entry name" value="Restrct_endonuc-II-like"/>
</dbReference>
<dbReference type="PANTHER" id="PTHR35400">
    <property type="entry name" value="SLR1083 PROTEIN"/>
    <property type="match status" value="1"/>
</dbReference>
<protein>
    <recommendedName>
        <fullName evidence="1">Putative restriction endonuclease domain-containing protein</fullName>
    </recommendedName>
</protein>
<dbReference type="Pfam" id="PF05685">
    <property type="entry name" value="Uma2"/>
    <property type="match status" value="1"/>
</dbReference>
<evidence type="ECO:0000313" key="3">
    <source>
        <dbReference type="Proteomes" id="UP000326169"/>
    </source>
</evidence>
<accession>A0A5M3T4G0</accession>
<dbReference type="RefSeq" id="WP_014274170.1">
    <property type="nucleotide sequence ID" value="NZ_BIMW01000035.1"/>
</dbReference>
<feature type="domain" description="Putative restriction endonuclease" evidence="1">
    <location>
        <begin position="15"/>
        <end position="177"/>
    </location>
</feature>
<dbReference type="Gene3D" id="3.90.1570.10">
    <property type="entry name" value="tt1808, chain A"/>
    <property type="match status" value="1"/>
</dbReference>
<gene>
    <name evidence="2" type="ORF">NIES46_07820</name>
</gene>